<reference evidence="2 3" key="1">
    <citation type="submission" date="2020-09" db="EMBL/GenBank/DDBJ databases">
        <title>De no assembly of potato wild relative species, Solanum commersonii.</title>
        <authorList>
            <person name="Cho K."/>
        </authorList>
    </citation>
    <scope>NUCLEOTIDE SEQUENCE [LARGE SCALE GENOMIC DNA]</scope>
    <source>
        <strain evidence="2">LZ3.2</strain>
        <tissue evidence="2">Leaf</tissue>
    </source>
</reference>
<dbReference type="EMBL" id="JACXVP010000006">
    <property type="protein sequence ID" value="KAG5600016.1"/>
    <property type="molecule type" value="Genomic_DNA"/>
</dbReference>
<sequence>MANLAASQRLMSEGSPFPLNSDTYFPILHHHKAPQPITLPSPNSKLPNPNAKAAKEGLPATQQYVDILKTNNAITILNPTVEPIPMKQLSYKDGIPRVIWTEEEVNRMNTLEILQCSELRLQIPKQCDVKGECKIGLLRHRHILMRFSRQDDFVNMMSKSSYYILSKDGYSYMMRPLIYDAKFSVEEETTQAMAWISFPDLKPTFFVKESIFSMASVVGKPLQLDMAIINKTRPSCTRVKVQVDLMADLPKFIELEVVNEVTKTSRVEKVHIRYDLLPKYCKHCRL</sequence>
<keyword evidence="3" id="KW-1185">Reference proteome</keyword>
<evidence type="ECO:0000313" key="2">
    <source>
        <dbReference type="EMBL" id="KAG5600016.1"/>
    </source>
</evidence>
<dbReference type="InterPro" id="IPR025558">
    <property type="entry name" value="DUF4283"/>
</dbReference>
<evidence type="ECO:0000259" key="1">
    <source>
        <dbReference type="Pfam" id="PF14111"/>
    </source>
</evidence>
<gene>
    <name evidence="2" type="ORF">H5410_031386</name>
</gene>
<comment type="caution">
    <text evidence="2">The sequence shown here is derived from an EMBL/GenBank/DDBJ whole genome shotgun (WGS) entry which is preliminary data.</text>
</comment>
<dbReference type="InterPro" id="IPR040256">
    <property type="entry name" value="At4g02000-like"/>
</dbReference>
<accession>A0A9J5YK17</accession>
<dbReference type="PANTHER" id="PTHR31286:SF79">
    <property type="entry name" value="N-6 ADENINE-SPECIFIC DNA METHYLASE"/>
    <property type="match status" value="1"/>
</dbReference>
<name>A0A9J5YK17_SOLCO</name>
<dbReference type="Pfam" id="PF14111">
    <property type="entry name" value="DUF4283"/>
    <property type="match status" value="1"/>
</dbReference>
<dbReference type="AlphaFoldDB" id="A0A9J5YK17"/>
<evidence type="ECO:0000313" key="3">
    <source>
        <dbReference type="Proteomes" id="UP000824120"/>
    </source>
</evidence>
<dbReference type="PANTHER" id="PTHR31286">
    <property type="entry name" value="GLYCINE-RICH CELL WALL STRUCTURAL PROTEIN 1.8-LIKE"/>
    <property type="match status" value="1"/>
</dbReference>
<protein>
    <recommendedName>
        <fullName evidence="1">DUF4283 domain-containing protein</fullName>
    </recommendedName>
</protein>
<proteinExistence type="predicted"/>
<organism evidence="2 3">
    <name type="scientific">Solanum commersonii</name>
    <name type="common">Commerson's wild potato</name>
    <name type="synonym">Commerson's nightshade</name>
    <dbReference type="NCBI Taxonomy" id="4109"/>
    <lineage>
        <taxon>Eukaryota</taxon>
        <taxon>Viridiplantae</taxon>
        <taxon>Streptophyta</taxon>
        <taxon>Embryophyta</taxon>
        <taxon>Tracheophyta</taxon>
        <taxon>Spermatophyta</taxon>
        <taxon>Magnoliopsida</taxon>
        <taxon>eudicotyledons</taxon>
        <taxon>Gunneridae</taxon>
        <taxon>Pentapetalae</taxon>
        <taxon>asterids</taxon>
        <taxon>lamiids</taxon>
        <taxon>Solanales</taxon>
        <taxon>Solanaceae</taxon>
        <taxon>Solanoideae</taxon>
        <taxon>Solaneae</taxon>
        <taxon>Solanum</taxon>
    </lineage>
</organism>
<feature type="domain" description="DUF4283" evidence="1">
    <location>
        <begin position="116"/>
        <end position="187"/>
    </location>
</feature>
<dbReference type="Proteomes" id="UP000824120">
    <property type="component" value="Chromosome 6"/>
</dbReference>